<reference evidence="4" key="2">
    <citation type="submission" date="2020-04" db="EMBL/GenBank/DDBJ databases">
        <authorList>
            <person name="Alexandrino P."/>
            <person name="Mendonca T."/>
            <person name="Guaman L."/>
            <person name="Cherix J."/>
            <person name="Lozano-Sakalauskas G."/>
            <person name="Fujita A."/>
            <person name="Filho E.R."/>
            <person name="Long P."/>
            <person name="Padilla G."/>
            <person name="Taciro M.K."/>
            <person name="Gomez J.G."/>
            <person name="Silva L.F."/>
            <person name="Torres M."/>
        </authorList>
    </citation>
    <scope>NUCLEOTIDE SEQUENCE</scope>
    <source>
        <strain evidence="4">LMG 19450</strain>
    </source>
</reference>
<comment type="similarity">
    <text evidence="1">Belongs to the ADP-ribosylglycohydrolase family.</text>
</comment>
<keyword evidence="2" id="KW-0378">Hydrolase</keyword>
<reference evidence="4" key="1">
    <citation type="journal article" date="2015" name="Genome Announc.">
        <title>Draft Genome Sequence of the Polyhydroxyalkanoate-Producing Bacterium Burkholderia sacchari LMG 19450 Isolated from Brazilian Sugarcane Plantation Soil.</title>
        <authorList>
            <person name="Alexandrino P.M."/>
            <person name="Mendonca T.T."/>
            <person name="Guaman Bautista L.P."/>
            <person name="Cherix J."/>
            <person name="Lozano-Sakalauskas G.C."/>
            <person name="Fujita A."/>
            <person name="Ramos Filho E."/>
            <person name="Long P."/>
            <person name="Padilla G."/>
            <person name="Taciro M.K."/>
            <person name="Gomez J.G."/>
            <person name="Silva L.F."/>
        </authorList>
    </citation>
    <scope>NUCLEOTIDE SEQUENCE</scope>
    <source>
        <strain evidence="4">LMG 19450</strain>
    </source>
</reference>
<accession>A0A8T6ZAB2</accession>
<dbReference type="PANTHER" id="PTHR16222">
    <property type="entry name" value="ADP-RIBOSYLGLYCOHYDROLASE"/>
    <property type="match status" value="1"/>
</dbReference>
<dbReference type="Pfam" id="PF03747">
    <property type="entry name" value="ADP_ribosyl_GH"/>
    <property type="match status" value="1"/>
</dbReference>
<feature type="binding site" evidence="3">
    <location>
        <position position="75"/>
    </location>
    <ligand>
        <name>Mg(2+)</name>
        <dbReference type="ChEBI" id="CHEBI:18420"/>
        <label>1</label>
    </ligand>
</feature>
<feature type="binding site" evidence="3">
    <location>
        <position position="283"/>
    </location>
    <ligand>
        <name>Mg(2+)</name>
        <dbReference type="ChEBI" id="CHEBI:18420"/>
        <label>1</label>
    </ligand>
</feature>
<dbReference type="Gene3D" id="1.10.4080.10">
    <property type="entry name" value="ADP-ribosylation/Crystallin J1"/>
    <property type="match status" value="1"/>
</dbReference>
<organism evidence="4 5">
    <name type="scientific">Paraburkholderia sacchari</name>
    <dbReference type="NCBI Taxonomy" id="159450"/>
    <lineage>
        <taxon>Bacteria</taxon>
        <taxon>Pseudomonadati</taxon>
        <taxon>Pseudomonadota</taxon>
        <taxon>Betaproteobacteria</taxon>
        <taxon>Burkholderiales</taxon>
        <taxon>Burkholderiaceae</taxon>
        <taxon>Paraburkholderia</taxon>
    </lineage>
</organism>
<dbReference type="GO" id="GO:0016787">
    <property type="term" value="F:hydrolase activity"/>
    <property type="evidence" value="ECO:0007669"/>
    <property type="project" value="UniProtKB-KW"/>
</dbReference>
<dbReference type="SUPFAM" id="SSF101478">
    <property type="entry name" value="ADP-ribosylglycohydrolase"/>
    <property type="match status" value="1"/>
</dbReference>
<protein>
    <recommendedName>
        <fullName evidence="6">Crystallin</fullName>
    </recommendedName>
</protein>
<comment type="caution">
    <text evidence="4">The sequence shown here is derived from an EMBL/GenBank/DDBJ whole genome shotgun (WGS) entry which is preliminary data.</text>
</comment>
<dbReference type="GO" id="GO:0046872">
    <property type="term" value="F:metal ion binding"/>
    <property type="evidence" value="ECO:0007669"/>
    <property type="project" value="UniProtKB-KW"/>
</dbReference>
<feature type="binding site" evidence="3">
    <location>
        <position position="286"/>
    </location>
    <ligand>
        <name>Mg(2+)</name>
        <dbReference type="ChEBI" id="CHEBI:18420"/>
        <label>1</label>
    </ligand>
</feature>
<dbReference type="OrthoDB" id="9798107at2"/>
<evidence type="ECO:0000256" key="3">
    <source>
        <dbReference type="PIRSR" id="PIRSR605502-1"/>
    </source>
</evidence>
<dbReference type="Proteomes" id="UP000030460">
    <property type="component" value="Unassembled WGS sequence"/>
</dbReference>
<dbReference type="InterPro" id="IPR005502">
    <property type="entry name" value="Ribosyl_crysJ1"/>
</dbReference>
<keyword evidence="5" id="KW-1185">Reference proteome</keyword>
<evidence type="ECO:0000256" key="1">
    <source>
        <dbReference type="ARBA" id="ARBA00010702"/>
    </source>
</evidence>
<dbReference type="PANTHER" id="PTHR16222:SF24">
    <property type="entry name" value="ADP-RIBOSYLHYDROLASE ARH3"/>
    <property type="match status" value="1"/>
</dbReference>
<evidence type="ECO:0000313" key="5">
    <source>
        <dbReference type="Proteomes" id="UP000030460"/>
    </source>
</evidence>
<feature type="binding site" evidence="3">
    <location>
        <position position="76"/>
    </location>
    <ligand>
        <name>Mg(2+)</name>
        <dbReference type="ChEBI" id="CHEBI:18420"/>
        <label>1</label>
    </ligand>
</feature>
<dbReference type="InterPro" id="IPR036705">
    <property type="entry name" value="Ribosyl_crysJ1_sf"/>
</dbReference>
<dbReference type="EMBL" id="JTDB02000003">
    <property type="protein sequence ID" value="NLP62097.1"/>
    <property type="molecule type" value="Genomic_DNA"/>
</dbReference>
<sequence length="389" mass="42399">MNGYLSLVQTVSATGNNIYSRKIAGLLGLLIGDSLGVPFEFKRVEQIPARELIDICLPTGYNSTYPDIPYGTWSDDGSQALCLLASLLDCGQLSLNDFSDRLLRWIDDGYMAIDGHVFDIGIQTAEALNRLRDGVSPLKSGGSDERSNGNGSLMRLLPLALLHTGSDDVLVQSAHRQSLPTHSHPRSLVACGYYALVARGYLNQVTTPWEWADEQLEAVYRDWRKESERSVLLVELEGLRQCLKINQPCGTGYVLDTLVTARRAMEEGSFDDVVKTAISFGNDTDTTSAVAGGLAGIKFGVEGLPATWLQGLRGFEIVEPVVAKWLALSTDSDDDQGEQADMCGIGPDGVPIALVNWDRRGIRRRATYRFDKNGVPVIVDDLDGDGDQA</sequence>
<name>A0A8T6ZAB2_9BURK</name>
<dbReference type="RefSeq" id="WP_084225864.1">
    <property type="nucleotide sequence ID" value="NZ_CADFGF010000003.1"/>
</dbReference>
<keyword evidence="3" id="KW-0460">Magnesium</keyword>
<dbReference type="InterPro" id="IPR050792">
    <property type="entry name" value="ADP-ribosylglycohydrolase"/>
</dbReference>
<feature type="binding site" evidence="3">
    <location>
        <position position="74"/>
    </location>
    <ligand>
        <name>Mg(2+)</name>
        <dbReference type="ChEBI" id="CHEBI:18420"/>
        <label>1</label>
    </ligand>
</feature>
<dbReference type="AlphaFoldDB" id="A0A8T6ZAB2"/>
<evidence type="ECO:0000313" key="4">
    <source>
        <dbReference type="EMBL" id="NLP62097.1"/>
    </source>
</evidence>
<comment type="cofactor">
    <cofactor evidence="3">
        <name>Mg(2+)</name>
        <dbReference type="ChEBI" id="CHEBI:18420"/>
    </cofactor>
    <text evidence="3">Binds 2 magnesium ions per subunit.</text>
</comment>
<keyword evidence="3" id="KW-0479">Metal-binding</keyword>
<gene>
    <name evidence="4" type="ORF">NH14_013125</name>
</gene>
<feature type="binding site" evidence="3">
    <location>
        <position position="285"/>
    </location>
    <ligand>
        <name>Mg(2+)</name>
        <dbReference type="ChEBI" id="CHEBI:18420"/>
        <label>1</label>
    </ligand>
</feature>
<evidence type="ECO:0000256" key="2">
    <source>
        <dbReference type="ARBA" id="ARBA00022801"/>
    </source>
</evidence>
<evidence type="ECO:0008006" key="6">
    <source>
        <dbReference type="Google" id="ProtNLM"/>
    </source>
</evidence>
<proteinExistence type="inferred from homology"/>